<dbReference type="PANTHER" id="PTHR39515:SF2">
    <property type="entry name" value="HTH-TYPE TRANSCRIPTIONAL REGULATOR RV0880"/>
    <property type="match status" value="1"/>
</dbReference>
<gene>
    <name evidence="2" type="ORF">IV500_13890</name>
</gene>
<dbReference type="Pfam" id="PF01047">
    <property type="entry name" value="MarR"/>
    <property type="match status" value="1"/>
</dbReference>
<dbReference type="GO" id="GO:0003700">
    <property type="term" value="F:DNA-binding transcription factor activity"/>
    <property type="evidence" value="ECO:0007669"/>
    <property type="project" value="InterPro"/>
</dbReference>
<organism evidence="2 3">
    <name type="scientific">Arthrobacter terrae</name>
    <dbReference type="NCBI Taxonomy" id="2935737"/>
    <lineage>
        <taxon>Bacteria</taxon>
        <taxon>Bacillati</taxon>
        <taxon>Actinomycetota</taxon>
        <taxon>Actinomycetes</taxon>
        <taxon>Micrococcales</taxon>
        <taxon>Micrococcaceae</taxon>
        <taxon>Arthrobacter</taxon>
    </lineage>
</organism>
<dbReference type="InterPro" id="IPR000835">
    <property type="entry name" value="HTH_MarR-typ"/>
</dbReference>
<dbReference type="PROSITE" id="PS50995">
    <property type="entry name" value="HTH_MARR_2"/>
    <property type="match status" value="1"/>
</dbReference>
<dbReference type="EMBL" id="JADNYM010000017">
    <property type="protein sequence ID" value="MBG0740473.1"/>
    <property type="molecule type" value="Genomic_DNA"/>
</dbReference>
<dbReference type="SMART" id="SM00347">
    <property type="entry name" value="HTH_MARR"/>
    <property type="match status" value="1"/>
</dbReference>
<comment type="caution">
    <text evidence="2">The sequence shown here is derived from an EMBL/GenBank/DDBJ whole genome shotgun (WGS) entry which is preliminary data.</text>
</comment>
<evidence type="ECO:0000313" key="3">
    <source>
        <dbReference type="Proteomes" id="UP000655366"/>
    </source>
</evidence>
<evidence type="ECO:0000259" key="1">
    <source>
        <dbReference type="PROSITE" id="PS50995"/>
    </source>
</evidence>
<sequence>MSEKALHELAGRYRESLRRAVYLIRSLDVDDDLSTGQVSTLNIVAEGPVRVSEIARKAGVRVPSATEQIIRLENAGLVQRTQDDKDARAVLVSLTAKGDAALTSANHARNIVLGDGLAQLTQAERDAIAGAIGPMNKLNSALTGSTP</sequence>
<dbReference type="PANTHER" id="PTHR39515">
    <property type="entry name" value="CONSERVED PROTEIN"/>
    <property type="match status" value="1"/>
</dbReference>
<dbReference type="InterPro" id="IPR011991">
    <property type="entry name" value="ArsR-like_HTH"/>
</dbReference>
<dbReference type="RefSeq" id="WP_196397399.1">
    <property type="nucleotide sequence ID" value="NZ_JADNYM010000017.1"/>
</dbReference>
<name>A0A931G5Z0_9MICC</name>
<dbReference type="InterPro" id="IPR036388">
    <property type="entry name" value="WH-like_DNA-bd_sf"/>
</dbReference>
<evidence type="ECO:0000313" key="2">
    <source>
        <dbReference type="EMBL" id="MBG0740473.1"/>
    </source>
</evidence>
<dbReference type="Proteomes" id="UP000655366">
    <property type="component" value="Unassembled WGS sequence"/>
</dbReference>
<dbReference type="CDD" id="cd00090">
    <property type="entry name" value="HTH_ARSR"/>
    <property type="match status" value="1"/>
</dbReference>
<accession>A0A931G5Z0</accession>
<dbReference type="InterPro" id="IPR036390">
    <property type="entry name" value="WH_DNA-bd_sf"/>
</dbReference>
<dbReference type="SUPFAM" id="SSF46785">
    <property type="entry name" value="Winged helix' DNA-binding domain"/>
    <property type="match status" value="1"/>
</dbReference>
<keyword evidence="2" id="KW-0238">DNA-binding</keyword>
<proteinExistence type="predicted"/>
<dbReference type="InterPro" id="IPR052526">
    <property type="entry name" value="HTH-type_Bedaq_tolerance"/>
</dbReference>
<dbReference type="AlphaFoldDB" id="A0A931G5Z0"/>
<protein>
    <submittedName>
        <fullName evidence="2">Winged helix DNA-binding protein</fullName>
    </submittedName>
</protein>
<feature type="domain" description="HTH marR-type" evidence="1">
    <location>
        <begin position="3"/>
        <end position="137"/>
    </location>
</feature>
<dbReference type="GO" id="GO:0003677">
    <property type="term" value="F:DNA binding"/>
    <property type="evidence" value="ECO:0007669"/>
    <property type="project" value="UniProtKB-KW"/>
</dbReference>
<dbReference type="PRINTS" id="PR00598">
    <property type="entry name" value="HTHMARR"/>
</dbReference>
<reference evidence="2 3" key="1">
    <citation type="submission" date="2020-11" db="EMBL/GenBank/DDBJ databases">
        <title>Arthrobacter antarcticus sp. nov., isolated from Antarctic Soil.</title>
        <authorList>
            <person name="Li J."/>
        </authorList>
    </citation>
    <scope>NUCLEOTIDE SEQUENCE [LARGE SCALE GENOMIC DNA]</scope>
    <source>
        <strain evidence="2 3">Z1-20</strain>
    </source>
</reference>
<keyword evidence="3" id="KW-1185">Reference proteome</keyword>
<dbReference type="Gene3D" id="1.10.10.10">
    <property type="entry name" value="Winged helix-like DNA-binding domain superfamily/Winged helix DNA-binding domain"/>
    <property type="match status" value="1"/>
</dbReference>